<dbReference type="Proteomes" id="UP000239494">
    <property type="component" value="Unassembled WGS sequence"/>
</dbReference>
<evidence type="ECO:0000313" key="2">
    <source>
        <dbReference type="Proteomes" id="UP000239494"/>
    </source>
</evidence>
<name>A0A2T0SVJ5_9PSEU</name>
<sequence>MDNSFLEDHMTDTHGWGTGLLIENSYLGRRPLMVECRDLGRRVSTALTSEGSAC</sequence>
<reference evidence="1 2" key="1">
    <citation type="submission" date="2018-03" db="EMBL/GenBank/DDBJ databases">
        <title>Genomic Encyclopedia of Archaeal and Bacterial Type Strains, Phase II (KMG-II): from individual species to whole genera.</title>
        <authorList>
            <person name="Goeker M."/>
        </authorList>
    </citation>
    <scope>NUCLEOTIDE SEQUENCE [LARGE SCALE GENOMIC DNA]</scope>
    <source>
        <strain evidence="1 2">DSM 44720</strain>
    </source>
</reference>
<dbReference type="EMBL" id="PVTF01000010">
    <property type="protein sequence ID" value="PRY37432.1"/>
    <property type="molecule type" value="Genomic_DNA"/>
</dbReference>
<accession>A0A2T0SVJ5</accession>
<proteinExistence type="predicted"/>
<organism evidence="1 2">
    <name type="scientific">Umezawaea tangerina</name>
    <dbReference type="NCBI Taxonomy" id="84725"/>
    <lineage>
        <taxon>Bacteria</taxon>
        <taxon>Bacillati</taxon>
        <taxon>Actinomycetota</taxon>
        <taxon>Actinomycetes</taxon>
        <taxon>Pseudonocardiales</taxon>
        <taxon>Pseudonocardiaceae</taxon>
        <taxon>Umezawaea</taxon>
    </lineage>
</organism>
<comment type="caution">
    <text evidence="1">The sequence shown here is derived from an EMBL/GenBank/DDBJ whole genome shotgun (WGS) entry which is preliminary data.</text>
</comment>
<keyword evidence="2" id="KW-1185">Reference proteome</keyword>
<gene>
    <name evidence="1" type="ORF">CLV43_110244</name>
</gene>
<dbReference type="AlphaFoldDB" id="A0A2T0SVJ5"/>
<protein>
    <submittedName>
        <fullName evidence="1">Uncharacterized protein</fullName>
    </submittedName>
</protein>
<evidence type="ECO:0000313" key="1">
    <source>
        <dbReference type="EMBL" id="PRY37432.1"/>
    </source>
</evidence>